<feature type="non-terminal residue" evidence="8">
    <location>
        <position position="1"/>
    </location>
</feature>
<reference evidence="8" key="1">
    <citation type="submission" date="2018-05" db="EMBL/GenBank/DDBJ databases">
        <authorList>
            <person name="Lanie J.A."/>
            <person name="Ng W.-L."/>
            <person name="Kazmierczak K.M."/>
            <person name="Andrzejewski T.M."/>
            <person name="Davidsen T.M."/>
            <person name="Wayne K.J."/>
            <person name="Tettelin H."/>
            <person name="Glass J.I."/>
            <person name="Rusch D."/>
            <person name="Podicherti R."/>
            <person name="Tsui H.-C.T."/>
            <person name="Winkler M.E."/>
        </authorList>
    </citation>
    <scope>NUCLEOTIDE SEQUENCE</scope>
</reference>
<dbReference type="SMART" id="SM00650">
    <property type="entry name" value="rADc"/>
    <property type="match status" value="1"/>
</dbReference>
<evidence type="ECO:0000256" key="4">
    <source>
        <dbReference type="ARBA" id="ARBA00022679"/>
    </source>
</evidence>
<accession>A0A381PDK4</accession>
<dbReference type="Gene3D" id="1.10.8.100">
    <property type="entry name" value="Ribosomal RNA adenine dimethylase-like, domain 2"/>
    <property type="match status" value="1"/>
</dbReference>
<name>A0A381PDK4_9ZZZZ</name>
<evidence type="ECO:0000256" key="6">
    <source>
        <dbReference type="ARBA" id="ARBA00022884"/>
    </source>
</evidence>
<dbReference type="NCBIfam" id="TIGR00755">
    <property type="entry name" value="ksgA"/>
    <property type="match status" value="1"/>
</dbReference>
<dbReference type="Pfam" id="PF00398">
    <property type="entry name" value="RrnaAD"/>
    <property type="match status" value="1"/>
</dbReference>
<keyword evidence="1" id="KW-0963">Cytoplasm</keyword>
<evidence type="ECO:0000259" key="7">
    <source>
        <dbReference type="SMART" id="SM00650"/>
    </source>
</evidence>
<keyword evidence="2" id="KW-0698">rRNA processing</keyword>
<evidence type="ECO:0000313" key="8">
    <source>
        <dbReference type="EMBL" id="SUZ65020.1"/>
    </source>
</evidence>
<dbReference type="InterPro" id="IPR029063">
    <property type="entry name" value="SAM-dependent_MTases_sf"/>
</dbReference>
<evidence type="ECO:0000256" key="5">
    <source>
        <dbReference type="ARBA" id="ARBA00022691"/>
    </source>
</evidence>
<proteinExistence type="inferred from homology"/>
<dbReference type="PROSITE" id="PS51689">
    <property type="entry name" value="SAM_RNA_A_N6_MT"/>
    <property type="match status" value="1"/>
</dbReference>
<dbReference type="SUPFAM" id="SSF53335">
    <property type="entry name" value="S-adenosyl-L-methionine-dependent methyltransferases"/>
    <property type="match status" value="1"/>
</dbReference>
<dbReference type="EMBL" id="UINC01000949">
    <property type="protein sequence ID" value="SUZ65020.1"/>
    <property type="molecule type" value="Genomic_DNA"/>
</dbReference>
<protein>
    <recommendedName>
        <fullName evidence="7">Ribosomal RNA adenine methylase transferase N-terminal domain-containing protein</fullName>
    </recommendedName>
</protein>
<organism evidence="8">
    <name type="scientific">marine metagenome</name>
    <dbReference type="NCBI Taxonomy" id="408172"/>
    <lineage>
        <taxon>unclassified sequences</taxon>
        <taxon>metagenomes</taxon>
        <taxon>ecological metagenomes</taxon>
    </lineage>
</organism>
<sequence length="258" mass="29890">VVKTKKSLGQNFLTDELILNRILETVNPRKQDQFFEIGCGRGALTKRLIPKIKRIDGVEIDKDLISSLRKLESSSTDLTIHQDSVLKINLDKLSRNKSKFRVIGNLPYNLSSKIMLWTFSNAEHIFDIHYMFQKEFGERLVSPPGNKTYGRLSVLTQYMFDSENLFEILPESFTPKPSVDSIFLKFQPKLQKDINSLEAIRLQELTRLMFSKRRKKISTSCKKILQPNEFIDLGIDPDDRPESLSLNDFLKITKYLSK</sequence>
<dbReference type="AlphaFoldDB" id="A0A381PDK4"/>
<dbReference type="InterPro" id="IPR020598">
    <property type="entry name" value="rRNA_Ade_methylase_Trfase_N"/>
</dbReference>
<dbReference type="InterPro" id="IPR023165">
    <property type="entry name" value="rRNA_Ade_diMease-like_C"/>
</dbReference>
<keyword evidence="5" id="KW-0949">S-adenosyl-L-methionine</keyword>
<dbReference type="PANTHER" id="PTHR11727:SF7">
    <property type="entry name" value="DIMETHYLADENOSINE TRANSFERASE-RELATED"/>
    <property type="match status" value="1"/>
</dbReference>
<dbReference type="GO" id="GO:0000179">
    <property type="term" value="F:rRNA (adenine-N6,N6-)-dimethyltransferase activity"/>
    <property type="evidence" value="ECO:0007669"/>
    <property type="project" value="InterPro"/>
</dbReference>
<dbReference type="GO" id="GO:0005829">
    <property type="term" value="C:cytosol"/>
    <property type="evidence" value="ECO:0007669"/>
    <property type="project" value="TreeGrafter"/>
</dbReference>
<dbReference type="PANTHER" id="PTHR11727">
    <property type="entry name" value="DIMETHYLADENOSINE TRANSFERASE"/>
    <property type="match status" value="1"/>
</dbReference>
<feature type="domain" description="Ribosomal RNA adenine methylase transferase N-terminal" evidence="7">
    <location>
        <begin position="18"/>
        <end position="190"/>
    </location>
</feature>
<keyword evidence="3" id="KW-0489">Methyltransferase</keyword>
<evidence type="ECO:0000256" key="3">
    <source>
        <dbReference type="ARBA" id="ARBA00022603"/>
    </source>
</evidence>
<dbReference type="Gene3D" id="3.40.50.150">
    <property type="entry name" value="Vaccinia Virus protein VP39"/>
    <property type="match status" value="1"/>
</dbReference>
<gene>
    <name evidence="8" type="ORF">METZ01_LOCUS17874</name>
</gene>
<keyword evidence="6" id="KW-0694">RNA-binding</keyword>
<dbReference type="HAMAP" id="MF_00607">
    <property type="entry name" value="16SrRNA_methyltr_A"/>
    <property type="match status" value="1"/>
</dbReference>
<dbReference type="InterPro" id="IPR011530">
    <property type="entry name" value="rRNA_adenine_dimethylase"/>
</dbReference>
<keyword evidence="4" id="KW-0808">Transferase</keyword>
<evidence type="ECO:0000256" key="2">
    <source>
        <dbReference type="ARBA" id="ARBA00022552"/>
    </source>
</evidence>
<dbReference type="InterPro" id="IPR001737">
    <property type="entry name" value="KsgA/Erm"/>
</dbReference>
<dbReference type="GO" id="GO:0003723">
    <property type="term" value="F:RNA binding"/>
    <property type="evidence" value="ECO:0007669"/>
    <property type="project" value="UniProtKB-KW"/>
</dbReference>
<evidence type="ECO:0000256" key="1">
    <source>
        <dbReference type="ARBA" id="ARBA00022490"/>
    </source>
</evidence>